<accession>A0A265NA88</accession>
<gene>
    <name evidence="1" type="ORF">CIL03_12015</name>
</gene>
<keyword evidence="2" id="KW-1185">Reference proteome</keyword>
<dbReference type="InterPro" id="IPR025945">
    <property type="entry name" value="DHHW"/>
</dbReference>
<dbReference type="Proteomes" id="UP000216498">
    <property type="component" value="Unassembled WGS sequence"/>
</dbReference>
<evidence type="ECO:0000313" key="2">
    <source>
        <dbReference type="Proteomes" id="UP000216498"/>
    </source>
</evidence>
<organism evidence="1 2">
    <name type="scientific">Virgibacillus indicus</name>
    <dbReference type="NCBI Taxonomy" id="2024554"/>
    <lineage>
        <taxon>Bacteria</taxon>
        <taxon>Bacillati</taxon>
        <taxon>Bacillota</taxon>
        <taxon>Bacilli</taxon>
        <taxon>Bacillales</taxon>
        <taxon>Bacillaceae</taxon>
        <taxon>Virgibacillus</taxon>
    </lineage>
</organism>
<dbReference type="RefSeq" id="WP_094886108.1">
    <property type="nucleotide sequence ID" value="NZ_NPMS01000005.1"/>
</dbReference>
<protein>
    <recommendedName>
        <fullName evidence="3">AlgX/AlgJ SGNH hydrolase-like domain-containing protein</fullName>
    </recommendedName>
</protein>
<dbReference type="Pfam" id="PF14286">
    <property type="entry name" value="DHHW"/>
    <property type="match status" value="1"/>
</dbReference>
<sequence>MKISIGELIVVIFFLSFIFLFSIWSVVKGDETNSVIENRKLDQRPDATLNNVLSGEYFKRFESYYNDQFPLRSEWIETKNTFEKTVFQQNLINSTFVHDDGYLIPTLVTNENNLKPENIAERINSFASNIKNKDVDIFFALAPNKTTMMEHKLPDYISSEANKLSDQLIKELLNIGKIKTVDLRDAIKPHLVEKNLYFYTDHHWKPKAAFYGYRTIISKIQESNDILNPLSINDFSWEESNVKFLGSDARNTTESYVKYPDTVTIAKPKFEEKKLEICYRGNCNRSFYDYRYLELPDKYTNRYKVYFSGDVPEGIIRNPNVSNDHKLLILKDSYANTMIQFLARNYSETRILDMRHYDKKSVYQYIEDNNITEVLFLHNINSLVTTPSLTNFNNTSK</sequence>
<dbReference type="EMBL" id="NPMS01000005">
    <property type="protein sequence ID" value="OZU88369.1"/>
    <property type="molecule type" value="Genomic_DNA"/>
</dbReference>
<evidence type="ECO:0000313" key="1">
    <source>
        <dbReference type="EMBL" id="OZU88369.1"/>
    </source>
</evidence>
<evidence type="ECO:0008006" key="3">
    <source>
        <dbReference type="Google" id="ProtNLM"/>
    </source>
</evidence>
<dbReference type="OrthoDB" id="175771at2"/>
<dbReference type="AlphaFoldDB" id="A0A265NA88"/>
<reference evidence="1 2" key="1">
    <citation type="submission" date="2017-08" db="EMBL/GenBank/DDBJ databases">
        <title>Virgibacillus indicus sp. nov. and Virgibacillus profoundi sp. nov, two moderately halophilic bacteria isolated from marine sediment by using the Microfluidic Streak Plate.</title>
        <authorList>
            <person name="Xu B."/>
            <person name="Hu B."/>
            <person name="Wang J."/>
            <person name="Zhu Y."/>
            <person name="Huang L."/>
            <person name="Du W."/>
            <person name="Huang Y."/>
        </authorList>
    </citation>
    <scope>NUCLEOTIDE SEQUENCE [LARGE SCALE GENOMIC DNA]</scope>
    <source>
        <strain evidence="1 2">IO3-P2-C2</strain>
    </source>
</reference>
<name>A0A265NA88_9BACI</name>
<proteinExistence type="predicted"/>
<comment type="caution">
    <text evidence="1">The sequence shown here is derived from an EMBL/GenBank/DDBJ whole genome shotgun (WGS) entry which is preliminary data.</text>
</comment>